<feature type="transmembrane region" description="Helical" evidence="1">
    <location>
        <begin position="51"/>
        <end position="68"/>
    </location>
</feature>
<organism evidence="2">
    <name type="scientific">marine sediment metagenome</name>
    <dbReference type="NCBI Taxonomy" id="412755"/>
    <lineage>
        <taxon>unclassified sequences</taxon>
        <taxon>metagenomes</taxon>
        <taxon>ecological metagenomes</taxon>
    </lineage>
</organism>
<evidence type="ECO:0000313" key="2">
    <source>
        <dbReference type="EMBL" id="GAH34365.1"/>
    </source>
</evidence>
<gene>
    <name evidence="2" type="ORF">S03H2_10292</name>
</gene>
<accession>X1FPC1</accession>
<keyword evidence="1" id="KW-1133">Transmembrane helix</keyword>
<keyword evidence="1" id="KW-0812">Transmembrane</keyword>
<reference evidence="2" key="1">
    <citation type="journal article" date="2014" name="Front. Microbiol.">
        <title>High frequency of phylogenetically diverse reductive dehalogenase-homologous genes in deep subseafloor sedimentary metagenomes.</title>
        <authorList>
            <person name="Kawai M."/>
            <person name="Futagami T."/>
            <person name="Toyoda A."/>
            <person name="Takaki Y."/>
            <person name="Nishi S."/>
            <person name="Hori S."/>
            <person name="Arai W."/>
            <person name="Tsubouchi T."/>
            <person name="Morono Y."/>
            <person name="Uchiyama I."/>
            <person name="Ito T."/>
            <person name="Fujiyama A."/>
            <person name="Inagaki F."/>
            <person name="Takami H."/>
        </authorList>
    </citation>
    <scope>NUCLEOTIDE SEQUENCE</scope>
    <source>
        <strain evidence="2">Expedition CK06-06</strain>
    </source>
</reference>
<feature type="transmembrane region" description="Helical" evidence="1">
    <location>
        <begin position="7"/>
        <end position="31"/>
    </location>
</feature>
<keyword evidence="1" id="KW-0472">Membrane</keyword>
<dbReference type="AlphaFoldDB" id="X1FPC1"/>
<protein>
    <submittedName>
        <fullName evidence="2">Uncharacterized protein</fullName>
    </submittedName>
</protein>
<dbReference type="EMBL" id="BARU01005303">
    <property type="protein sequence ID" value="GAH34365.1"/>
    <property type="molecule type" value="Genomic_DNA"/>
</dbReference>
<comment type="caution">
    <text evidence="2">The sequence shown here is derived from an EMBL/GenBank/DDBJ whole genome shotgun (WGS) entry which is preliminary data.</text>
</comment>
<sequence length="70" mass="7687">MSIKFIPLMIVVWLIAAGMIIIPRFFFIQPITANATNADILNAVYSLKDTIYTSMGIGVGVILAVMLSRK</sequence>
<evidence type="ECO:0000256" key="1">
    <source>
        <dbReference type="SAM" id="Phobius"/>
    </source>
</evidence>
<name>X1FPC1_9ZZZZ</name>
<proteinExistence type="predicted"/>